<protein>
    <recommendedName>
        <fullName evidence="5">CYRIA/CYRIB Rac1 binding domain-containing protein</fullName>
    </recommendedName>
</protein>
<dbReference type="EMBL" id="GL376626">
    <property type="status" value="NOT_ANNOTATED_CDS"/>
    <property type="molecule type" value="Genomic_DNA"/>
</dbReference>
<keyword evidence="7" id="KW-1185">Reference proteome</keyword>
<reference evidence="6" key="3">
    <citation type="submission" date="2015-02" db="UniProtKB">
        <authorList>
            <consortium name="EnsemblProtists"/>
        </authorList>
    </citation>
    <scope>IDENTIFICATION</scope>
    <source>
        <strain evidence="6">DAOM BR144</strain>
    </source>
</reference>
<dbReference type="GO" id="GO:0030833">
    <property type="term" value="P:regulation of actin filament polymerization"/>
    <property type="evidence" value="ECO:0007669"/>
    <property type="project" value="InterPro"/>
</dbReference>
<comment type="similarity">
    <text evidence="2">Belongs to the CYRI family.</text>
</comment>
<evidence type="ECO:0000256" key="3">
    <source>
        <dbReference type="ARBA" id="ARBA00023136"/>
    </source>
</evidence>
<reference evidence="7" key="1">
    <citation type="journal article" date="2010" name="Genome Biol.">
        <title>Genome sequence of the necrotrophic plant pathogen Pythium ultimum reveals original pathogenicity mechanisms and effector repertoire.</title>
        <authorList>
            <person name="Levesque C.A."/>
            <person name="Brouwer H."/>
            <person name="Cano L."/>
            <person name="Hamilton J.P."/>
            <person name="Holt C."/>
            <person name="Huitema E."/>
            <person name="Raffaele S."/>
            <person name="Robideau G.P."/>
            <person name="Thines M."/>
            <person name="Win J."/>
            <person name="Zerillo M.M."/>
            <person name="Beakes G.W."/>
            <person name="Boore J.L."/>
            <person name="Busam D."/>
            <person name="Dumas B."/>
            <person name="Ferriera S."/>
            <person name="Fuerstenberg S.I."/>
            <person name="Gachon C.M."/>
            <person name="Gaulin E."/>
            <person name="Govers F."/>
            <person name="Grenville-Briggs L."/>
            <person name="Horner N."/>
            <person name="Hostetler J."/>
            <person name="Jiang R.H."/>
            <person name="Johnson J."/>
            <person name="Krajaejun T."/>
            <person name="Lin H."/>
            <person name="Meijer H.J."/>
            <person name="Moore B."/>
            <person name="Morris P."/>
            <person name="Phuntmart V."/>
            <person name="Puiu D."/>
            <person name="Shetty J."/>
            <person name="Stajich J.E."/>
            <person name="Tripathy S."/>
            <person name="Wawra S."/>
            <person name="van West P."/>
            <person name="Whitty B.R."/>
            <person name="Coutinho P.M."/>
            <person name="Henrissat B."/>
            <person name="Martin F."/>
            <person name="Thomas P.D."/>
            <person name="Tyler B.M."/>
            <person name="De Vries R.P."/>
            <person name="Kamoun S."/>
            <person name="Yandell M."/>
            <person name="Tisserat N."/>
            <person name="Buell C.R."/>
        </authorList>
    </citation>
    <scope>NUCLEOTIDE SEQUENCE</scope>
    <source>
        <strain evidence="7">DAOM:BR144</strain>
    </source>
</reference>
<dbReference type="Pfam" id="PF07159">
    <property type="entry name" value="CYRIA-B_Rac1-bd"/>
    <property type="match status" value="1"/>
</dbReference>
<dbReference type="GO" id="GO:0016020">
    <property type="term" value="C:membrane"/>
    <property type="evidence" value="ECO:0007669"/>
    <property type="project" value="UniProtKB-SubCell"/>
</dbReference>
<comment type="subcellular location">
    <subcellularLocation>
        <location evidence="1">Membrane</location>
        <topology evidence="1">Lipid-anchor</topology>
    </subcellularLocation>
</comment>
<keyword evidence="4" id="KW-0449">Lipoprotein</keyword>
<dbReference type="EnsemblProtists" id="PYU1_T001182">
    <property type="protein sequence ID" value="PYU1_T001182"/>
    <property type="gene ID" value="PYU1_G001182"/>
</dbReference>
<feature type="domain" description="CYRIA/CYRIB Rac1 binding" evidence="5">
    <location>
        <begin position="36"/>
        <end position="221"/>
    </location>
</feature>
<evidence type="ECO:0000256" key="2">
    <source>
        <dbReference type="ARBA" id="ARBA00005778"/>
    </source>
</evidence>
<keyword evidence="3" id="KW-0472">Membrane</keyword>
<dbReference type="GO" id="GO:0031267">
    <property type="term" value="F:small GTPase binding"/>
    <property type="evidence" value="ECO:0007669"/>
    <property type="project" value="InterPro"/>
</dbReference>
<organism evidence="6 7">
    <name type="scientific">Globisporangium ultimum (strain ATCC 200006 / CBS 805.95 / DAOM BR144)</name>
    <name type="common">Pythium ultimum</name>
    <dbReference type="NCBI Taxonomy" id="431595"/>
    <lineage>
        <taxon>Eukaryota</taxon>
        <taxon>Sar</taxon>
        <taxon>Stramenopiles</taxon>
        <taxon>Oomycota</taxon>
        <taxon>Peronosporomycetes</taxon>
        <taxon>Pythiales</taxon>
        <taxon>Pythiaceae</taxon>
        <taxon>Globisporangium</taxon>
    </lineage>
</organism>
<dbReference type="VEuPathDB" id="FungiDB:PYU1_G001182"/>
<reference evidence="7" key="2">
    <citation type="submission" date="2010-04" db="EMBL/GenBank/DDBJ databases">
        <authorList>
            <person name="Buell R."/>
            <person name="Hamilton J."/>
            <person name="Hostetler J."/>
        </authorList>
    </citation>
    <scope>NUCLEOTIDE SEQUENCE [LARGE SCALE GENOMIC DNA]</scope>
    <source>
        <strain evidence="7">DAOM:BR144</strain>
    </source>
</reference>
<dbReference type="HOGENOM" id="CLU_059477_0_0_1"/>
<dbReference type="InParanoid" id="K3W891"/>
<dbReference type="OMA" id="NICRIMI"/>
<evidence type="ECO:0000259" key="5">
    <source>
        <dbReference type="Pfam" id="PF07159"/>
    </source>
</evidence>
<dbReference type="InterPro" id="IPR009828">
    <property type="entry name" value="CYRIA/CYRIB_Rac1-bd"/>
</dbReference>
<evidence type="ECO:0000256" key="4">
    <source>
        <dbReference type="ARBA" id="ARBA00023288"/>
    </source>
</evidence>
<evidence type="ECO:0000313" key="7">
    <source>
        <dbReference type="Proteomes" id="UP000019132"/>
    </source>
</evidence>
<evidence type="ECO:0000256" key="1">
    <source>
        <dbReference type="ARBA" id="ARBA00004635"/>
    </source>
</evidence>
<dbReference type="AlphaFoldDB" id="K3W891"/>
<accession>K3W891</accession>
<sequence length="227" mass="25817">MKQQLMAALAHNIDTIRIVYDLSLEVEARKLMVPTMEKLANLLEFTICFDKIKSTKPEIQNDLSHFRRLVAVNTASNQLERYTDAPLNALSFFVADHCPMLKVLVRATERCRMKDRSAIPVIAELANSYCASVSNLKYVNERHSSSAPPPARDDRSHLLYDHTSRDGAFCSKSDVKIKRCLKELVRWKQRQVLVGTGPGQLLDAVKYWSLHLKDVSTPEKLHALLDK</sequence>
<evidence type="ECO:0000313" key="6">
    <source>
        <dbReference type="EnsemblProtists" id="PYU1_T001182"/>
    </source>
</evidence>
<dbReference type="PANTHER" id="PTHR12422">
    <property type="entry name" value="GH09096P"/>
    <property type="match status" value="1"/>
</dbReference>
<dbReference type="Proteomes" id="UP000019132">
    <property type="component" value="Unassembled WGS sequence"/>
</dbReference>
<name>K3W891_GLOUD</name>
<dbReference type="InterPro" id="IPR039789">
    <property type="entry name" value="CYRI"/>
</dbReference>
<dbReference type="eggNOG" id="KOG3951">
    <property type="taxonomic scope" value="Eukaryota"/>
</dbReference>
<proteinExistence type="inferred from homology"/>